<accession>A0ABV9VKZ7</accession>
<dbReference type="Proteomes" id="UP001595912">
    <property type="component" value="Unassembled WGS sequence"/>
</dbReference>
<evidence type="ECO:0000313" key="2">
    <source>
        <dbReference type="Proteomes" id="UP001595912"/>
    </source>
</evidence>
<dbReference type="Gene3D" id="1.25.40.10">
    <property type="entry name" value="Tetratricopeptide repeat domain"/>
    <property type="match status" value="1"/>
</dbReference>
<evidence type="ECO:0000313" key="1">
    <source>
        <dbReference type="EMBL" id="MFC4996288.1"/>
    </source>
</evidence>
<comment type="caution">
    <text evidence="1">The sequence shown here is derived from an EMBL/GenBank/DDBJ whole genome shotgun (WGS) entry which is preliminary data.</text>
</comment>
<name>A0ABV9VKZ7_9ACTN</name>
<proteinExistence type="predicted"/>
<sequence length="1026" mass="107063">MPGPIFSADGYLALFGGLDAGLPALAADPLLAGVDDRAPLRRLATDLAAAGRQPELRALLLTSAETDAGPVNVWFRAHETHGSADGFLADVALARRHAAHLADEVLFGLVAASVRSRRGRVSGDLVRLLVADGLWTPEQALARVRAPGGDRMLRAVELLTILPPSWHEELVADAIAALREGCDGYWHIDAAVDLLPHVPAGRRADVVTAALDSTLGLTDEESRTRALGRLVAHLAPEQVERALDAVDAMAEDDVDRFDGWMALLPYLPAGRRPGIVERGLAAAVTFHDPYHLCTGLAALAPYLSAEQFQRALAAAADTPLPHRTAEVLGALASHLPADRVAPVLEYALWLPLEDARASLLAALAPRLPARLLPHALAGAKALTGPDPRARALTALLPHLPEAVRGATRRRALDAALAVERPHRRAEAVAALAGHLAHAQLDRALAAVLSIGNPSERGPALLALVPHLPEDQLGRALDAVPALPEASARIEAWVAVARRMQAGRRRSVLVLAVAAADAIRDDAWRARALTGLAAALPPGAARVAALDAALDTIGTISLEQGRYMASAPNRANARASALTRLAPHASGDQLGRAVAVAAALDARWARTSGLTGLLPHLPAGSRAAVRAGALDDAVAHFEHDHSGRSLAGLAPHLPACLLRHALALVSAAPGYRDAWGQALRGLAPHLPAGLRRRELLAAVMATPHQEGLVRTVVAVARFLPGDARAVAVARALDLLVEPGGQYWRGWGFAGLARYLSPEQLDRATGAALATTSERARARAIAGLAPYLPAARRHQVIAAAAAVVDPPDRALALTALAAHPSADAVPRAVRGGRPDSGAAQDERAAVLAQAWRAACLIGDPQRRSQALARLVPYLPDGERAGAVAAALDAARDIQDEYDRGRALRRLGPLLPTELHDPALAVAQSITSSHARGTAVARLAAHLPPALLPRCAALAPDADTMAAVARATRSTPGSATIAAWVGVLRAALDAPDREIALAALAELAPVVVSGATSHDPFIAAVLQTAAWWR</sequence>
<gene>
    <name evidence="1" type="ORF">ACFPIJ_00405</name>
</gene>
<dbReference type="InterPro" id="IPR011990">
    <property type="entry name" value="TPR-like_helical_dom_sf"/>
</dbReference>
<dbReference type="RefSeq" id="WP_380112484.1">
    <property type="nucleotide sequence ID" value="NZ_JBHSIU010000001.1"/>
</dbReference>
<dbReference type="EMBL" id="JBHSIU010000001">
    <property type="protein sequence ID" value="MFC4996288.1"/>
    <property type="molecule type" value="Genomic_DNA"/>
</dbReference>
<organism evidence="1 2">
    <name type="scientific">Dactylosporangium cerinum</name>
    <dbReference type="NCBI Taxonomy" id="1434730"/>
    <lineage>
        <taxon>Bacteria</taxon>
        <taxon>Bacillati</taxon>
        <taxon>Actinomycetota</taxon>
        <taxon>Actinomycetes</taxon>
        <taxon>Micromonosporales</taxon>
        <taxon>Micromonosporaceae</taxon>
        <taxon>Dactylosporangium</taxon>
    </lineage>
</organism>
<reference evidence="2" key="1">
    <citation type="journal article" date="2019" name="Int. J. Syst. Evol. Microbiol.">
        <title>The Global Catalogue of Microorganisms (GCM) 10K type strain sequencing project: providing services to taxonomists for standard genome sequencing and annotation.</title>
        <authorList>
            <consortium name="The Broad Institute Genomics Platform"/>
            <consortium name="The Broad Institute Genome Sequencing Center for Infectious Disease"/>
            <person name="Wu L."/>
            <person name="Ma J."/>
        </authorList>
    </citation>
    <scope>NUCLEOTIDE SEQUENCE [LARGE SCALE GENOMIC DNA]</scope>
    <source>
        <strain evidence="2">CGMCC 4.7152</strain>
    </source>
</reference>
<protein>
    <submittedName>
        <fullName evidence="1">Uncharacterized protein</fullName>
    </submittedName>
</protein>
<keyword evidence="2" id="KW-1185">Reference proteome</keyword>